<evidence type="ECO:0000259" key="2">
    <source>
        <dbReference type="Pfam" id="PF00884"/>
    </source>
</evidence>
<dbReference type="CDD" id="cd16027">
    <property type="entry name" value="SGSH"/>
    <property type="match status" value="1"/>
</dbReference>
<dbReference type="InterPro" id="IPR016024">
    <property type="entry name" value="ARM-type_fold"/>
</dbReference>
<name>A0A366HEH9_9BACT</name>
<dbReference type="Pfam" id="PF00884">
    <property type="entry name" value="Sulfatase"/>
    <property type="match status" value="1"/>
</dbReference>
<accession>A0A366HEH9</accession>
<dbReference type="InterPro" id="IPR052701">
    <property type="entry name" value="GAG_Ulvan_Degrading_Sulfatases"/>
</dbReference>
<dbReference type="Proteomes" id="UP000253426">
    <property type="component" value="Unassembled WGS sequence"/>
</dbReference>
<dbReference type="InterPro" id="IPR000917">
    <property type="entry name" value="Sulfatase_N"/>
</dbReference>
<feature type="region of interest" description="Disordered" evidence="1">
    <location>
        <begin position="156"/>
        <end position="179"/>
    </location>
</feature>
<evidence type="ECO:0000256" key="1">
    <source>
        <dbReference type="SAM" id="MobiDB-lite"/>
    </source>
</evidence>
<evidence type="ECO:0000313" key="3">
    <source>
        <dbReference type="EMBL" id="RBP40460.1"/>
    </source>
</evidence>
<dbReference type="Gene3D" id="1.25.10.10">
    <property type="entry name" value="Leucine-rich Repeat Variant"/>
    <property type="match status" value="1"/>
</dbReference>
<feature type="domain" description="Sulfatase N-terminal" evidence="2">
    <location>
        <begin position="14"/>
        <end position="284"/>
    </location>
</feature>
<dbReference type="PANTHER" id="PTHR43751">
    <property type="entry name" value="SULFATASE"/>
    <property type="match status" value="1"/>
</dbReference>
<protein>
    <submittedName>
        <fullName evidence="3">Arylsulfatase A-like enzyme</fullName>
    </submittedName>
</protein>
<feature type="compositionally biased region" description="Pro residues" evidence="1">
    <location>
        <begin position="169"/>
        <end position="178"/>
    </location>
</feature>
<dbReference type="SUPFAM" id="SSF48371">
    <property type="entry name" value="ARM repeat"/>
    <property type="match status" value="1"/>
</dbReference>
<organism evidence="3 4">
    <name type="scientific">Roseimicrobium gellanilyticum</name>
    <dbReference type="NCBI Taxonomy" id="748857"/>
    <lineage>
        <taxon>Bacteria</taxon>
        <taxon>Pseudomonadati</taxon>
        <taxon>Verrucomicrobiota</taxon>
        <taxon>Verrucomicrobiia</taxon>
        <taxon>Verrucomicrobiales</taxon>
        <taxon>Verrucomicrobiaceae</taxon>
        <taxon>Roseimicrobium</taxon>
    </lineage>
</organism>
<dbReference type="InterPro" id="IPR017850">
    <property type="entry name" value="Alkaline_phosphatase_core_sf"/>
</dbReference>
<evidence type="ECO:0000313" key="4">
    <source>
        <dbReference type="Proteomes" id="UP000253426"/>
    </source>
</evidence>
<reference evidence="3 4" key="1">
    <citation type="submission" date="2018-06" db="EMBL/GenBank/DDBJ databases">
        <title>Genomic Encyclopedia of Type Strains, Phase IV (KMG-IV): sequencing the most valuable type-strain genomes for metagenomic binning, comparative biology and taxonomic classification.</title>
        <authorList>
            <person name="Goeker M."/>
        </authorList>
    </citation>
    <scope>NUCLEOTIDE SEQUENCE [LARGE SCALE GENOMIC DNA]</scope>
    <source>
        <strain evidence="3 4">DSM 25532</strain>
    </source>
</reference>
<gene>
    <name evidence="3" type="ORF">DES53_108167</name>
</gene>
<dbReference type="PANTHER" id="PTHR43751:SF1">
    <property type="entry name" value="SULFATASE ATSG-RELATED"/>
    <property type="match status" value="1"/>
</dbReference>
<dbReference type="Gene3D" id="3.40.720.10">
    <property type="entry name" value="Alkaline Phosphatase, subunit A"/>
    <property type="match status" value="1"/>
</dbReference>
<keyword evidence="4" id="KW-1185">Reference proteome</keyword>
<dbReference type="InterPro" id="IPR011989">
    <property type="entry name" value="ARM-like"/>
</dbReference>
<dbReference type="AlphaFoldDB" id="A0A366HEH9"/>
<sequence length="596" mass="67550">MAVLPGVVRAAERPNILWLTSEDNSPYLGCYGDKLAKTPHLDKLATEGVRYRNAFANSPVCSAARTTLITGMNGCALGVQHHRSKVAIPEGFQLYPEVLRAAGYYCTNNSKTDYNLTDRQGIWDESSKNAHYKNRAQGQPFFAVFNFTTTHESQVAPKEGKTDFRIPPEQMPLPPYHPDTPEIRRDWANYYDQMTLMDEQVGQMLDQLENAGLAEDTIVFHYSDHGGALPGGKRHLHDSGTRVPMIVRIPEKWKQWRPAQPGEWVEDPVSFVDLPATVFSLCGVEKPANYQGRAFLGEKKETPREYVFLYRGRMDARYDNSRAIRDKQYLYIKNYSPHRPWGQYYEYAFEQQPSMRSWYAEYLAGRCNEVQSAYWKLKASEELYEIGNDPFQNKNLIDDPAQKELVAAMRKKLLEEMLSVRDTGFIPEGMYEKLASKRTIFDFAQNKDAYPLAEIISVADFAIAQNPPRVQPLIKSMYTDQPLMRYWGTVGCLVLQKDAMPAKSALIARLKDEWNDVRIVAAEALGWLGESDAAANALAEVIRNGSRYEVVAALNALDAMRAAGHVPLARAQEMVRGVKFAEPANRVADYLLSLEK</sequence>
<dbReference type="EMBL" id="QNRR01000008">
    <property type="protein sequence ID" value="RBP40460.1"/>
    <property type="molecule type" value="Genomic_DNA"/>
</dbReference>
<proteinExistence type="predicted"/>
<dbReference type="SUPFAM" id="SSF53649">
    <property type="entry name" value="Alkaline phosphatase-like"/>
    <property type="match status" value="1"/>
</dbReference>
<comment type="caution">
    <text evidence="3">The sequence shown here is derived from an EMBL/GenBank/DDBJ whole genome shotgun (WGS) entry which is preliminary data.</text>
</comment>